<feature type="region of interest" description="Disordered" evidence="9">
    <location>
        <begin position="363"/>
        <end position="388"/>
    </location>
</feature>
<evidence type="ECO:0000313" key="13">
    <source>
        <dbReference type="Proteomes" id="UP000529637"/>
    </source>
</evidence>
<evidence type="ECO:0000256" key="9">
    <source>
        <dbReference type="SAM" id="MobiDB-lite"/>
    </source>
</evidence>
<evidence type="ECO:0000256" key="10">
    <source>
        <dbReference type="SAM" id="Phobius"/>
    </source>
</evidence>
<evidence type="ECO:0000256" key="4">
    <source>
        <dbReference type="ARBA" id="ARBA00022692"/>
    </source>
</evidence>
<feature type="transmembrane region" description="Helical" evidence="10">
    <location>
        <begin position="249"/>
        <end position="269"/>
    </location>
</feature>
<keyword evidence="5" id="KW-0547">Nucleotide-binding</keyword>
<protein>
    <submittedName>
        <fullName evidence="12">Branched-chain amino acid ABC transporter ATP-binding protein/permease</fullName>
    </submittedName>
</protein>
<sequence length="650" mass="67617">MSATPRPHAGGASTLGQGVSALAPSGDGAAPTRTDGGPTQRSGIRKTPLAIVGGAVLLALVPQLGLPAFYDSLLYLMLSWIVLATSWNILSGYTGYFSFGHGAFFGAGMYTTSTLLARYEWPFLWTLPMAALVAALLGVALGAVVFRVKGVRGELFALLTLAVTFVIGTIVVNTPLDGGNGVSLSAVPVPKLGPTPSSTFYLLALIAATATLLIAWGIYVSKFGAGLFAIHDDEDAAEVMGVPTYRYKLIALAISCALAGVAGGIQALFLSYVTAGEVFTITVPLTVVLMSVLGGTRHWAGPALGAIAITALLYSFTAADHAVAGKALIGAILIVAILFMPDGILLRLQKLFGRRAAAVTAGTAHPPSAAARPAAEPTPAHAMGSTAPAPVAPAAVRTATVAAGEPLLRVRGLQKSFKGVRALAGVDVDVREGEILGLLGPNGSGKSTFINVVSGHYEPTGGQIVFEGRDLTGFAAHRIAAAGISRTYQIPRPFGHLDVLDNVALATMFGGGVDSVAAARHQAMTWLEFTGLHEKAKALPDDLNLHQRKFLELARALASRPRLVLLDEVLCGLTPSEIDAAVALIRRIREQGSTIVFVEHVMRAVMALTDRVVVFNHGELLAEGHASEVMQRPDVMTAYLGKSTIEAAHA</sequence>
<organism evidence="12 13">
    <name type="scientific">Piscinibacter koreensis</name>
    <dbReference type="NCBI Taxonomy" id="2742824"/>
    <lineage>
        <taxon>Bacteria</taxon>
        <taxon>Pseudomonadati</taxon>
        <taxon>Pseudomonadota</taxon>
        <taxon>Betaproteobacteria</taxon>
        <taxon>Burkholderiales</taxon>
        <taxon>Sphaerotilaceae</taxon>
        <taxon>Piscinibacter</taxon>
    </lineage>
</organism>
<accession>A0A7Y6NRH1</accession>
<feature type="domain" description="ABC transporter" evidence="11">
    <location>
        <begin position="408"/>
        <end position="642"/>
    </location>
</feature>
<evidence type="ECO:0000256" key="5">
    <source>
        <dbReference type="ARBA" id="ARBA00022741"/>
    </source>
</evidence>
<dbReference type="PANTHER" id="PTHR45772">
    <property type="entry name" value="CONSERVED COMPONENT OF ABC TRANSPORTER FOR NATURAL AMINO ACIDS-RELATED"/>
    <property type="match status" value="1"/>
</dbReference>
<evidence type="ECO:0000256" key="8">
    <source>
        <dbReference type="ARBA" id="ARBA00023136"/>
    </source>
</evidence>
<dbReference type="PROSITE" id="PS50893">
    <property type="entry name" value="ABC_TRANSPORTER_2"/>
    <property type="match status" value="1"/>
</dbReference>
<dbReference type="GO" id="GO:0005524">
    <property type="term" value="F:ATP binding"/>
    <property type="evidence" value="ECO:0007669"/>
    <property type="project" value="UniProtKB-KW"/>
</dbReference>
<dbReference type="RefSeq" id="WP_176070827.1">
    <property type="nucleotide sequence ID" value="NZ_JABWMJ010000010.1"/>
</dbReference>
<dbReference type="GO" id="GO:0016887">
    <property type="term" value="F:ATP hydrolysis activity"/>
    <property type="evidence" value="ECO:0007669"/>
    <property type="project" value="InterPro"/>
</dbReference>
<feature type="transmembrane region" description="Helical" evidence="10">
    <location>
        <begin position="299"/>
        <end position="317"/>
    </location>
</feature>
<feature type="transmembrane region" description="Helical" evidence="10">
    <location>
        <begin position="323"/>
        <end position="346"/>
    </location>
</feature>
<proteinExistence type="predicted"/>
<dbReference type="AlphaFoldDB" id="A0A7Y6NRH1"/>
<reference evidence="12 13" key="1">
    <citation type="submission" date="2020-06" db="EMBL/GenBank/DDBJ databases">
        <title>Schlegella sp. ID0723 isolated from air conditioner.</title>
        <authorList>
            <person name="Kim D.Y."/>
            <person name="Kim D.-U."/>
        </authorList>
    </citation>
    <scope>NUCLEOTIDE SEQUENCE [LARGE SCALE GENOMIC DNA]</scope>
    <source>
        <strain evidence="12 13">ID0723</strain>
    </source>
</reference>
<dbReference type="InterPro" id="IPR043428">
    <property type="entry name" value="LivM-like"/>
</dbReference>
<evidence type="ECO:0000256" key="6">
    <source>
        <dbReference type="ARBA" id="ARBA00022840"/>
    </source>
</evidence>
<dbReference type="Pfam" id="PF02653">
    <property type="entry name" value="BPD_transp_2"/>
    <property type="match status" value="1"/>
</dbReference>
<dbReference type="CDD" id="cd06581">
    <property type="entry name" value="TM_PBP1_LivM_like"/>
    <property type="match status" value="1"/>
</dbReference>
<keyword evidence="2" id="KW-0813">Transport</keyword>
<dbReference type="Proteomes" id="UP000529637">
    <property type="component" value="Unassembled WGS sequence"/>
</dbReference>
<dbReference type="Gene3D" id="3.40.50.300">
    <property type="entry name" value="P-loop containing nucleotide triphosphate hydrolases"/>
    <property type="match status" value="1"/>
</dbReference>
<evidence type="ECO:0000259" key="11">
    <source>
        <dbReference type="PROSITE" id="PS50893"/>
    </source>
</evidence>
<comment type="caution">
    <text evidence="12">The sequence shown here is derived from an EMBL/GenBank/DDBJ whole genome shotgun (WGS) entry which is preliminary data.</text>
</comment>
<feature type="transmembrane region" description="Helical" evidence="10">
    <location>
        <begin position="72"/>
        <end position="90"/>
    </location>
</feature>
<feature type="transmembrane region" description="Helical" evidence="10">
    <location>
        <begin position="155"/>
        <end position="176"/>
    </location>
</feature>
<keyword evidence="6 12" id="KW-0067">ATP-binding</keyword>
<feature type="transmembrane region" description="Helical" evidence="10">
    <location>
        <begin position="49"/>
        <end position="66"/>
    </location>
</feature>
<dbReference type="GO" id="GO:0005886">
    <property type="term" value="C:plasma membrane"/>
    <property type="evidence" value="ECO:0007669"/>
    <property type="project" value="UniProtKB-SubCell"/>
</dbReference>
<keyword evidence="7 10" id="KW-1133">Transmembrane helix</keyword>
<keyword evidence="8 10" id="KW-0472">Membrane</keyword>
<dbReference type="GO" id="GO:0015658">
    <property type="term" value="F:branched-chain amino acid transmembrane transporter activity"/>
    <property type="evidence" value="ECO:0007669"/>
    <property type="project" value="InterPro"/>
</dbReference>
<gene>
    <name evidence="12" type="ORF">HQN59_19680</name>
</gene>
<dbReference type="SMART" id="SM00382">
    <property type="entry name" value="AAA"/>
    <property type="match status" value="1"/>
</dbReference>
<evidence type="ECO:0000256" key="3">
    <source>
        <dbReference type="ARBA" id="ARBA00022475"/>
    </source>
</evidence>
<dbReference type="InterPro" id="IPR051120">
    <property type="entry name" value="ABC_AA/LPS_Transport"/>
</dbReference>
<feature type="transmembrane region" description="Helical" evidence="10">
    <location>
        <begin position="200"/>
        <end position="220"/>
    </location>
</feature>
<dbReference type="CDD" id="cd03219">
    <property type="entry name" value="ABC_Mj1267_LivG_branched"/>
    <property type="match status" value="1"/>
</dbReference>
<dbReference type="EMBL" id="JABWMJ010000010">
    <property type="protein sequence ID" value="NUZ07990.1"/>
    <property type="molecule type" value="Genomic_DNA"/>
</dbReference>
<keyword evidence="13" id="KW-1185">Reference proteome</keyword>
<keyword evidence="3" id="KW-1003">Cell membrane</keyword>
<evidence type="ECO:0000313" key="12">
    <source>
        <dbReference type="EMBL" id="NUZ07990.1"/>
    </source>
</evidence>
<dbReference type="InterPro" id="IPR001851">
    <property type="entry name" value="ABC_transp_permease"/>
</dbReference>
<dbReference type="InterPro" id="IPR003593">
    <property type="entry name" value="AAA+_ATPase"/>
</dbReference>
<dbReference type="InterPro" id="IPR027417">
    <property type="entry name" value="P-loop_NTPase"/>
</dbReference>
<evidence type="ECO:0000256" key="1">
    <source>
        <dbReference type="ARBA" id="ARBA00004651"/>
    </source>
</evidence>
<dbReference type="PANTHER" id="PTHR45772:SF8">
    <property type="entry name" value="HIGH-AFFINITY BRANCHED-CHAIN AMINO ACID TRANSPORT ATP-BINDING PROTEIN"/>
    <property type="match status" value="1"/>
</dbReference>
<comment type="subcellular location">
    <subcellularLocation>
        <location evidence="1">Cell membrane</location>
        <topology evidence="1">Multi-pass membrane protein</topology>
    </subcellularLocation>
</comment>
<evidence type="ECO:0000256" key="7">
    <source>
        <dbReference type="ARBA" id="ARBA00022989"/>
    </source>
</evidence>
<dbReference type="SUPFAM" id="SSF52540">
    <property type="entry name" value="P-loop containing nucleoside triphosphate hydrolases"/>
    <property type="match status" value="1"/>
</dbReference>
<dbReference type="InterPro" id="IPR003439">
    <property type="entry name" value="ABC_transporter-like_ATP-bd"/>
</dbReference>
<dbReference type="Pfam" id="PF00005">
    <property type="entry name" value="ABC_tran"/>
    <property type="match status" value="1"/>
</dbReference>
<keyword evidence="4 10" id="KW-0812">Transmembrane</keyword>
<feature type="transmembrane region" description="Helical" evidence="10">
    <location>
        <begin position="97"/>
        <end position="117"/>
    </location>
</feature>
<evidence type="ECO:0000256" key="2">
    <source>
        <dbReference type="ARBA" id="ARBA00022448"/>
    </source>
</evidence>
<name>A0A7Y6NRH1_9BURK</name>
<feature type="transmembrane region" description="Helical" evidence="10">
    <location>
        <begin position="123"/>
        <end position="148"/>
    </location>
</feature>